<dbReference type="AlphaFoldDB" id="A0A6J2VLE3"/>
<evidence type="ECO:0000256" key="1">
    <source>
        <dbReference type="ARBA" id="ARBA00022723"/>
    </source>
</evidence>
<feature type="compositionally biased region" description="Acidic residues" evidence="5">
    <location>
        <begin position="702"/>
        <end position="714"/>
    </location>
</feature>
<proteinExistence type="predicted"/>
<dbReference type="FunFam" id="2.10.110.10:FF:000002">
    <property type="entry name" value="LIM domain and actin-binding 1"/>
    <property type="match status" value="1"/>
</dbReference>
<feature type="compositionally biased region" description="Polar residues" evidence="5">
    <location>
        <begin position="674"/>
        <end position="688"/>
    </location>
</feature>
<feature type="compositionally biased region" description="Basic and acidic residues" evidence="5">
    <location>
        <begin position="633"/>
        <end position="645"/>
    </location>
</feature>
<evidence type="ECO:0000256" key="5">
    <source>
        <dbReference type="SAM" id="MobiDB-lite"/>
    </source>
</evidence>
<keyword evidence="2 4" id="KW-0862">Zinc</keyword>
<dbReference type="CDD" id="cd09485">
    <property type="entry name" value="LIM_Eplin_alpha_beta"/>
    <property type="match status" value="1"/>
</dbReference>
<evidence type="ECO:0000259" key="6">
    <source>
        <dbReference type="PROSITE" id="PS50023"/>
    </source>
</evidence>
<feature type="compositionally biased region" description="Basic and acidic residues" evidence="5">
    <location>
        <begin position="249"/>
        <end position="262"/>
    </location>
</feature>
<gene>
    <name evidence="8" type="primary">LOC115814173</name>
</gene>
<dbReference type="SUPFAM" id="SSF57716">
    <property type="entry name" value="Glucocorticoid receptor-like (DNA-binding domain)"/>
    <property type="match status" value="2"/>
</dbReference>
<dbReference type="GO" id="GO:0046872">
    <property type="term" value="F:metal ion binding"/>
    <property type="evidence" value="ECO:0007669"/>
    <property type="project" value="UniProtKB-KW"/>
</dbReference>
<feature type="domain" description="LIM zinc-binding" evidence="6">
    <location>
        <begin position="318"/>
        <end position="378"/>
    </location>
</feature>
<dbReference type="GeneID" id="115814173"/>
<dbReference type="OrthoDB" id="6129702at2759"/>
<dbReference type="InterPro" id="IPR001781">
    <property type="entry name" value="Znf_LIM"/>
</dbReference>
<reference evidence="8" key="1">
    <citation type="submission" date="2025-08" db="UniProtKB">
        <authorList>
            <consortium name="RefSeq"/>
        </authorList>
    </citation>
    <scope>IDENTIFICATION</scope>
</reference>
<dbReference type="RefSeq" id="XP_030632759.1">
    <property type="nucleotide sequence ID" value="XM_030776899.1"/>
</dbReference>
<dbReference type="Proteomes" id="UP000504632">
    <property type="component" value="Chromosome 6"/>
</dbReference>
<dbReference type="Gene3D" id="2.10.110.10">
    <property type="entry name" value="Cysteine Rich Protein"/>
    <property type="match status" value="1"/>
</dbReference>
<feature type="compositionally biased region" description="Basic and acidic residues" evidence="5">
    <location>
        <begin position="587"/>
        <end position="615"/>
    </location>
</feature>
<feature type="region of interest" description="Disordered" evidence="5">
    <location>
        <begin position="477"/>
        <end position="739"/>
    </location>
</feature>
<feature type="compositionally biased region" description="Basic and acidic residues" evidence="5">
    <location>
        <begin position="716"/>
        <end position="725"/>
    </location>
</feature>
<evidence type="ECO:0000313" key="8">
    <source>
        <dbReference type="RefSeq" id="XP_030632759.1"/>
    </source>
</evidence>
<dbReference type="PROSITE" id="PS50023">
    <property type="entry name" value="LIM_DOMAIN_2"/>
    <property type="match status" value="1"/>
</dbReference>
<keyword evidence="7" id="KW-1185">Reference proteome</keyword>
<feature type="compositionally biased region" description="Polar residues" evidence="5">
    <location>
        <begin position="291"/>
        <end position="300"/>
    </location>
</feature>
<accession>A0A6J2VLE3</accession>
<dbReference type="SMART" id="SM00132">
    <property type="entry name" value="LIM"/>
    <property type="match status" value="1"/>
</dbReference>
<feature type="region of interest" description="Disordered" evidence="5">
    <location>
        <begin position="63"/>
        <end position="310"/>
    </location>
</feature>
<feature type="compositionally biased region" description="Basic and acidic residues" evidence="5">
    <location>
        <begin position="206"/>
        <end position="229"/>
    </location>
</feature>
<feature type="compositionally biased region" description="Basic and acidic residues" evidence="5">
    <location>
        <begin position="388"/>
        <end position="414"/>
    </location>
</feature>
<evidence type="ECO:0000313" key="7">
    <source>
        <dbReference type="Proteomes" id="UP000504632"/>
    </source>
</evidence>
<feature type="region of interest" description="Disordered" evidence="5">
    <location>
        <begin position="388"/>
        <end position="443"/>
    </location>
</feature>
<sequence length="739" mass="82122">MEAGRFSRGQWASSSLRITAKELSLVSSRGKSNAIAERFSKYQKAAEETGADKKKITVENLLRSGNLSDLKKRWEQKKQDKPTTQPSAPARTRLPSQLSVSKPEPPAEPKPPAHATSLTRQDSLSARREKAGQNKQETEGGMERKLKPEEEEEFGAKEAESGSSSASNLCSPLEKPSVPLNSLKMMFEKGEAKGRTGRNSSTSEDMDTRLGEKRVATVERSFSLRDRMAKYQAAVSKQDPSTRTAGQTETERRTPSADHKENVPPGGVGVAVNLLSESNSPKTNGLPEDTPGSSPENPASASDDPPKTVKKFRLPVRETCVACLKTVYPLEKLVANNQIFHNSCFRCTHCNAKLSLGSYASLHGNVYCKPHFSQLFKSKGNYDEGFGHRPHKELWTPRTDDEQMEETEHPKDSAAEPGLARPVSEAVSEKEPSPTVEDSPLAKVTEVAATLETRAQMTSPAEKPAVVSMETRRLKIAWPPSLDTEGGSRGPGSAAEGRTGVAKPFRPKWPPEEEVTPIQQSTERAELKSLRRSSSLKERSRPFSVAPSLVTANPAAREPRRPLRRNFERRGSLEELHSSNQSQNDKQNAKERQREEEVKETERMKAEEQKKKEVIITDQKASSGGSSTEEEVERVPSIKEVEKMPRSILKQQTSVEDVEPNKNMEKEGEENPVKSHSASSEVSDSQPAVGNKDNRTSQDVGFWEEEEAEEELTVEEMIKRNRHYEEEEDDEEEQEEAFV</sequence>
<keyword evidence="3 4" id="KW-0440">LIM domain</keyword>
<feature type="compositionally biased region" description="Acidic residues" evidence="5">
    <location>
        <begin position="726"/>
        <end position="739"/>
    </location>
</feature>
<organism evidence="7 8">
    <name type="scientific">Chanos chanos</name>
    <name type="common">Milkfish</name>
    <name type="synonym">Mugil chanos</name>
    <dbReference type="NCBI Taxonomy" id="29144"/>
    <lineage>
        <taxon>Eukaryota</taxon>
        <taxon>Metazoa</taxon>
        <taxon>Chordata</taxon>
        <taxon>Craniata</taxon>
        <taxon>Vertebrata</taxon>
        <taxon>Euteleostomi</taxon>
        <taxon>Actinopterygii</taxon>
        <taxon>Neopterygii</taxon>
        <taxon>Teleostei</taxon>
        <taxon>Ostariophysi</taxon>
        <taxon>Gonorynchiformes</taxon>
        <taxon>Chanidae</taxon>
        <taxon>Chanos</taxon>
    </lineage>
</organism>
<dbReference type="PANTHER" id="PTHR24206">
    <property type="entry name" value="OS06G0237300 PROTEIN"/>
    <property type="match status" value="1"/>
</dbReference>
<dbReference type="InParanoid" id="A0A6J2VLE3"/>
<dbReference type="Pfam" id="PF00412">
    <property type="entry name" value="LIM"/>
    <property type="match status" value="1"/>
</dbReference>
<evidence type="ECO:0000256" key="4">
    <source>
        <dbReference type="PROSITE-ProRule" id="PRU00125"/>
    </source>
</evidence>
<evidence type="ECO:0000256" key="2">
    <source>
        <dbReference type="ARBA" id="ARBA00022833"/>
    </source>
</evidence>
<feature type="compositionally biased region" description="Basic and acidic residues" evidence="5">
    <location>
        <begin position="523"/>
        <end position="541"/>
    </location>
</feature>
<evidence type="ECO:0000256" key="3">
    <source>
        <dbReference type="ARBA" id="ARBA00023038"/>
    </source>
</evidence>
<keyword evidence="1 4" id="KW-0479">Metal-binding</keyword>
<dbReference type="InterPro" id="IPR028740">
    <property type="entry name" value="EPLIN_Lim_dom"/>
</dbReference>
<feature type="compositionally biased region" description="Basic and acidic residues" evidence="5">
    <location>
        <begin position="557"/>
        <end position="577"/>
    </location>
</feature>
<feature type="compositionally biased region" description="Basic and acidic residues" evidence="5">
    <location>
        <begin position="659"/>
        <end position="673"/>
    </location>
</feature>
<feature type="compositionally biased region" description="Basic and acidic residues" evidence="5">
    <location>
        <begin position="69"/>
        <end position="81"/>
    </location>
</feature>
<feature type="compositionally biased region" description="Basic and acidic residues" evidence="5">
    <location>
        <begin position="125"/>
        <end position="160"/>
    </location>
</feature>
<dbReference type="PROSITE" id="PS00478">
    <property type="entry name" value="LIM_DOMAIN_1"/>
    <property type="match status" value="1"/>
</dbReference>
<feature type="compositionally biased region" description="Pro residues" evidence="5">
    <location>
        <begin position="103"/>
        <end position="112"/>
    </location>
</feature>
<protein>
    <submittedName>
        <fullName evidence="8">LIM domain and actin-binding protein 1-like isoform X1</fullName>
    </submittedName>
</protein>
<feature type="compositionally biased region" description="Polar residues" evidence="5">
    <location>
        <begin position="238"/>
        <end position="248"/>
    </location>
</feature>
<name>A0A6J2VLE3_CHACN</name>